<dbReference type="STRING" id="27349.A0A0L6V1A6"/>
<dbReference type="OrthoDB" id="537032at2759"/>
<evidence type="ECO:0000313" key="3">
    <source>
        <dbReference type="Proteomes" id="UP000037035"/>
    </source>
</evidence>
<evidence type="ECO:0000256" key="1">
    <source>
        <dbReference type="SAM" id="Phobius"/>
    </source>
</evidence>
<keyword evidence="3" id="KW-1185">Reference proteome</keyword>
<protein>
    <submittedName>
        <fullName evidence="2">Uncharacterized protein</fullName>
    </submittedName>
</protein>
<keyword evidence="1" id="KW-0812">Transmembrane</keyword>
<comment type="caution">
    <text evidence="2">The sequence shown here is derived from an EMBL/GenBank/DDBJ whole genome shotgun (WGS) entry which is preliminary data.</text>
</comment>
<accession>A0A0L6V1A6</accession>
<keyword evidence="1" id="KW-1133">Transmembrane helix</keyword>
<proteinExistence type="predicted"/>
<organism evidence="2 3">
    <name type="scientific">Puccinia sorghi</name>
    <dbReference type="NCBI Taxonomy" id="27349"/>
    <lineage>
        <taxon>Eukaryota</taxon>
        <taxon>Fungi</taxon>
        <taxon>Dikarya</taxon>
        <taxon>Basidiomycota</taxon>
        <taxon>Pucciniomycotina</taxon>
        <taxon>Pucciniomycetes</taxon>
        <taxon>Pucciniales</taxon>
        <taxon>Pucciniaceae</taxon>
        <taxon>Puccinia</taxon>
    </lineage>
</organism>
<name>A0A0L6V1A6_9BASI</name>
<evidence type="ECO:0000313" key="2">
    <source>
        <dbReference type="EMBL" id="KNZ54292.1"/>
    </source>
</evidence>
<sequence>MKGEYHNPESSKRKLFVNLGETKIWPLESSDIQQNHTEVSSKYAPSGSSKKKNGDLISVTAISITTVIIALNISLPNLSNPSRQGLSTYQTRLPTIQYRNPIPKFIYLSYLNPLTGLYFKGNDDIYFVGFWILVCRVGP</sequence>
<gene>
    <name evidence="2" type="ORF">VP01_2986g5</name>
</gene>
<dbReference type="AlphaFoldDB" id="A0A0L6V1A6"/>
<keyword evidence="1" id="KW-0472">Membrane</keyword>
<dbReference type="Proteomes" id="UP000037035">
    <property type="component" value="Unassembled WGS sequence"/>
</dbReference>
<dbReference type="VEuPathDB" id="FungiDB:VP01_2986g5"/>
<reference evidence="2 3" key="1">
    <citation type="submission" date="2015-08" db="EMBL/GenBank/DDBJ databases">
        <title>Next Generation Sequencing and Analysis of the Genome of Puccinia sorghi L Schw, the Causal Agent of Maize Common Rust.</title>
        <authorList>
            <person name="Rochi L."/>
            <person name="Burguener G."/>
            <person name="Darino M."/>
            <person name="Turjanski A."/>
            <person name="Kreff E."/>
            <person name="Dieguez M.J."/>
            <person name="Sacco F."/>
        </authorList>
    </citation>
    <scope>NUCLEOTIDE SEQUENCE [LARGE SCALE GENOMIC DNA]</scope>
    <source>
        <strain evidence="2 3">RO10H11247</strain>
    </source>
</reference>
<dbReference type="EMBL" id="LAVV01007930">
    <property type="protein sequence ID" value="KNZ54292.1"/>
    <property type="molecule type" value="Genomic_DNA"/>
</dbReference>
<feature type="transmembrane region" description="Helical" evidence="1">
    <location>
        <begin position="56"/>
        <end position="75"/>
    </location>
</feature>